<evidence type="ECO:0000313" key="3">
    <source>
        <dbReference type="Proteomes" id="UP001472677"/>
    </source>
</evidence>
<protein>
    <recommendedName>
        <fullName evidence="1">RNase H type-1 domain-containing protein</fullName>
    </recommendedName>
</protein>
<evidence type="ECO:0000259" key="1">
    <source>
        <dbReference type="Pfam" id="PF13456"/>
    </source>
</evidence>
<comment type="caution">
    <text evidence="2">The sequence shown here is derived from an EMBL/GenBank/DDBJ whole genome shotgun (WGS) entry which is preliminary data.</text>
</comment>
<name>A0ABR2FZZ3_9ROSI</name>
<reference evidence="2 3" key="1">
    <citation type="journal article" date="2024" name="G3 (Bethesda)">
        <title>Genome assembly of Hibiscus sabdariffa L. provides insights into metabolisms of medicinal natural products.</title>
        <authorList>
            <person name="Kim T."/>
        </authorList>
    </citation>
    <scope>NUCLEOTIDE SEQUENCE [LARGE SCALE GENOMIC DNA]</scope>
    <source>
        <strain evidence="2">TK-2024</strain>
        <tissue evidence="2">Old leaves</tissue>
    </source>
</reference>
<sequence length="284" mass="32352">MTNSERTHSYTSTSPCDLCGGLIESVIHVLRYCPPARSIWDFILPLSTKACFFSTDVVEWLIENISTALISLSNNLSWNLLSSSCVWQLWKMRNDHVFINITHDPFIVLLRCISWATNYANLYHLSRITFASLRSSYQFLLWQTPPTGWICLHTDCVVNVDSGLRSIGGLFRDYVSSWISGFGRSIGLSDALTAELWAIHDGLELVWNNSFLNLQVRSDCSMIISLVMDPNAANISHAFVHAIATLRRRAWSLELIWIPRETNRPVDSITKQVPPDHYDLLLFD</sequence>
<dbReference type="InterPro" id="IPR053151">
    <property type="entry name" value="RNase_H-like"/>
</dbReference>
<dbReference type="Proteomes" id="UP001472677">
    <property type="component" value="Unassembled WGS sequence"/>
</dbReference>
<dbReference type="PANTHER" id="PTHR47723">
    <property type="entry name" value="OS05G0353850 PROTEIN"/>
    <property type="match status" value="1"/>
</dbReference>
<dbReference type="InterPro" id="IPR012337">
    <property type="entry name" value="RNaseH-like_sf"/>
</dbReference>
<evidence type="ECO:0000313" key="2">
    <source>
        <dbReference type="EMBL" id="KAK8589848.1"/>
    </source>
</evidence>
<dbReference type="InterPro" id="IPR044730">
    <property type="entry name" value="RNase_H-like_dom_plant"/>
</dbReference>
<dbReference type="SUPFAM" id="SSF53098">
    <property type="entry name" value="Ribonuclease H-like"/>
    <property type="match status" value="1"/>
</dbReference>
<dbReference type="EMBL" id="JBBPBM010000004">
    <property type="protein sequence ID" value="KAK8589848.1"/>
    <property type="molecule type" value="Genomic_DNA"/>
</dbReference>
<dbReference type="InterPro" id="IPR036397">
    <property type="entry name" value="RNaseH_sf"/>
</dbReference>
<dbReference type="Gene3D" id="3.30.420.10">
    <property type="entry name" value="Ribonuclease H-like superfamily/Ribonuclease H"/>
    <property type="match status" value="1"/>
</dbReference>
<organism evidence="2 3">
    <name type="scientific">Hibiscus sabdariffa</name>
    <name type="common">roselle</name>
    <dbReference type="NCBI Taxonomy" id="183260"/>
    <lineage>
        <taxon>Eukaryota</taxon>
        <taxon>Viridiplantae</taxon>
        <taxon>Streptophyta</taxon>
        <taxon>Embryophyta</taxon>
        <taxon>Tracheophyta</taxon>
        <taxon>Spermatophyta</taxon>
        <taxon>Magnoliopsida</taxon>
        <taxon>eudicotyledons</taxon>
        <taxon>Gunneridae</taxon>
        <taxon>Pentapetalae</taxon>
        <taxon>rosids</taxon>
        <taxon>malvids</taxon>
        <taxon>Malvales</taxon>
        <taxon>Malvaceae</taxon>
        <taxon>Malvoideae</taxon>
        <taxon>Hibiscus</taxon>
    </lineage>
</organism>
<dbReference type="CDD" id="cd06222">
    <property type="entry name" value="RNase_H_like"/>
    <property type="match status" value="1"/>
</dbReference>
<accession>A0ABR2FZZ3</accession>
<feature type="domain" description="RNase H type-1" evidence="1">
    <location>
        <begin position="154"/>
        <end position="271"/>
    </location>
</feature>
<dbReference type="InterPro" id="IPR002156">
    <property type="entry name" value="RNaseH_domain"/>
</dbReference>
<keyword evidence="3" id="KW-1185">Reference proteome</keyword>
<dbReference type="Pfam" id="PF13456">
    <property type="entry name" value="RVT_3"/>
    <property type="match status" value="1"/>
</dbReference>
<proteinExistence type="predicted"/>
<dbReference type="PANTHER" id="PTHR47723:SF19">
    <property type="entry name" value="POLYNUCLEOTIDYL TRANSFERASE, RIBONUCLEASE H-LIKE SUPERFAMILY PROTEIN"/>
    <property type="match status" value="1"/>
</dbReference>
<gene>
    <name evidence="2" type="ORF">V6N12_024239</name>
</gene>